<dbReference type="Proteomes" id="UP000076407">
    <property type="component" value="Unassembled WGS sequence"/>
</dbReference>
<evidence type="ECO:0000313" key="1">
    <source>
        <dbReference type="EnsemblMetazoa" id="AQUA012000-PA"/>
    </source>
</evidence>
<sequence>MQSCTRPYCDVWEAAKLHSDSPQSSGSGKRMFVLSRLQSCSSGGRGFMQPRSLISLTIILHS</sequence>
<name>A0A182XQ48_ANOQN</name>
<protein>
    <submittedName>
        <fullName evidence="1">Uncharacterized protein</fullName>
    </submittedName>
</protein>
<dbReference type="AlphaFoldDB" id="A0A182XQ48"/>
<reference evidence="1" key="1">
    <citation type="submission" date="2020-05" db="UniProtKB">
        <authorList>
            <consortium name="EnsemblMetazoa"/>
        </authorList>
    </citation>
    <scope>IDENTIFICATION</scope>
    <source>
        <strain evidence="1">SANGQUA</strain>
    </source>
</reference>
<dbReference type="EnsemblMetazoa" id="AQUA012000-RA">
    <property type="protein sequence ID" value="AQUA012000-PA"/>
    <property type="gene ID" value="AQUA012000"/>
</dbReference>
<keyword evidence="2" id="KW-1185">Reference proteome</keyword>
<accession>A0A182XQ48</accession>
<dbReference type="VEuPathDB" id="VectorBase:AQUA012000"/>
<evidence type="ECO:0000313" key="2">
    <source>
        <dbReference type="Proteomes" id="UP000076407"/>
    </source>
</evidence>
<proteinExistence type="predicted"/>
<organism evidence="1 2">
    <name type="scientific">Anopheles quadriannulatus</name>
    <name type="common">Mosquito</name>
    <dbReference type="NCBI Taxonomy" id="34691"/>
    <lineage>
        <taxon>Eukaryota</taxon>
        <taxon>Metazoa</taxon>
        <taxon>Ecdysozoa</taxon>
        <taxon>Arthropoda</taxon>
        <taxon>Hexapoda</taxon>
        <taxon>Insecta</taxon>
        <taxon>Pterygota</taxon>
        <taxon>Neoptera</taxon>
        <taxon>Endopterygota</taxon>
        <taxon>Diptera</taxon>
        <taxon>Nematocera</taxon>
        <taxon>Culicoidea</taxon>
        <taxon>Culicidae</taxon>
        <taxon>Anophelinae</taxon>
        <taxon>Anopheles</taxon>
    </lineage>
</organism>